<evidence type="ECO:0000259" key="10">
    <source>
        <dbReference type="PROSITE" id="PS50893"/>
    </source>
</evidence>
<dbReference type="eggNOG" id="COG4178">
    <property type="taxonomic scope" value="Bacteria"/>
</dbReference>
<dbReference type="AlphaFoldDB" id="U5N8D5"/>
<feature type="transmembrane region" description="Helical" evidence="9">
    <location>
        <begin position="286"/>
        <end position="305"/>
    </location>
</feature>
<dbReference type="GO" id="GO:0016887">
    <property type="term" value="F:ATP hydrolysis activity"/>
    <property type="evidence" value="ECO:0007669"/>
    <property type="project" value="InterPro"/>
</dbReference>
<evidence type="ECO:0000256" key="3">
    <source>
        <dbReference type="ARBA" id="ARBA00022475"/>
    </source>
</evidence>
<dbReference type="RefSeq" id="WP_022774027.1">
    <property type="nucleotide sequence ID" value="NC_022576.1"/>
</dbReference>
<evidence type="ECO:0000256" key="8">
    <source>
        <dbReference type="ARBA" id="ARBA00023136"/>
    </source>
</evidence>
<keyword evidence="6 12" id="KW-0067">ATP-binding</keyword>
<evidence type="ECO:0000256" key="5">
    <source>
        <dbReference type="ARBA" id="ARBA00022741"/>
    </source>
</evidence>
<evidence type="ECO:0000256" key="1">
    <source>
        <dbReference type="ARBA" id="ARBA00004651"/>
    </source>
</evidence>
<dbReference type="GO" id="GO:0005886">
    <property type="term" value="C:plasma membrane"/>
    <property type="evidence" value="ECO:0007669"/>
    <property type="project" value="UniProtKB-SubCell"/>
</dbReference>
<feature type="transmembrane region" description="Helical" evidence="9">
    <location>
        <begin position="155"/>
        <end position="181"/>
    </location>
</feature>
<dbReference type="EMBL" id="CP004885">
    <property type="protein sequence ID" value="AGX87821.1"/>
    <property type="molecule type" value="Genomic_DNA"/>
</dbReference>
<sequence>MRIVQTWRTVHGTGASALALIRPFFASEHKVRAWSLLAAIVALNLGLVWLAVWFNEWNRLFYDALQERNAQEFWKQLGRFAALAAVFILAAVYKFYLTQVLELRWRAWMTRHYLDRWLSHQAYYRLELRRFAGAAPDAPGPDNPDQRMQEDIQQFTGYTLSLSMGLLHAVVTLASFVGILWTLSGSFTFDVAGVSVVVPGFMVWLAVLYCAAGSYLTHRIGKPQIRLNFLQQRREADFRHHLVRVREASEAIALDRGESAELAGLQGRFDRVLDNTWALIRAQKNLIWFTSFFGQAAVVFPFLVASGRFLSGAIQLGTLMQIASAFGQVQGALSWFVEQYTGIAAWKATTDRLTGFDDALRAARLQEKEEGELVVTAAEELRMEDVRINLPPGVPIDAFTAAVTLDDAPRNGVLLDGLHWGVPAGRSVLLRGASGMGKSTLFRAIAGIWPYGSGRIERPGDAVFLPQKPYLPVGTLRDALCYPEARRIDDDALREALRQVGLEALGDRLDEHAAWGQTLSGGEVQRLAIARVLLRPARWVFADEASSALDAVAEEQAYRALLGHVHAQGGTLVSIGHKPTLAALHGECWELCAGVPPLRRCPGDTPAL</sequence>
<keyword evidence="7 9" id="KW-1133">Transmembrane helix</keyword>
<dbReference type="PANTHER" id="PTHR11384:SF59">
    <property type="entry name" value="LYSOSOMAL COBALAMIN TRANSPORTER ABCD4"/>
    <property type="match status" value="1"/>
</dbReference>
<organism evidence="12 13">
    <name type="scientific">Candidatus Symbiobacter mobilis CR</name>
    <dbReference type="NCBI Taxonomy" id="946483"/>
    <lineage>
        <taxon>Bacteria</taxon>
        <taxon>Pseudomonadati</taxon>
        <taxon>Pseudomonadota</taxon>
        <taxon>Betaproteobacteria</taxon>
        <taxon>Burkholderiales</taxon>
        <taxon>Comamonadaceae</taxon>
    </lineage>
</organism>
<feature type="domain" description="ABC transporter" evidence="10">
    <location>
        <begin position="381"/>
        <end position="608"/>
    </location>
</feature>
<evidence type="ECO:0000313" key="12">
    <source>
        <dbReference type="EMBL" id="AGX87821.1"/>
    </source>
</evidence>
<evidence type="ECO:0000256" key="7">
    <source>
        <dbReference type="ARBA" id="ARBA00022989"/>
    </source>
</evidence>
<dbReference type="Pfam" id="PF00005">
    <property type="entry name" value="ABC_tran"/>
    <property type="match status" value="1"/>
</dbReference>
<dbReference type="CDD" id="cd03223">
    <property type="entry name" value="ABCD_peroxisomal_ALDP"/>
    <property type="match status" value="1"/>
</dbReference>
<feature type="domain" description="ABC transmembrane type-1" evidence="11">
    <location>
        <begin position="38"/>
        <end position="345"/>
    </location>
</feature>
<dbReference type="OrthoDB" id="9810134at2"/>
<proteinExistence type="predicted"/>
<dbReference type="STRING" id="946483.Cenrod_1737"/>
<dbReference type="Gene3D" id="3.40.50.300">
    <property type="entry name" value="P-loop containing nucleotide triphosphate hydrolases"/>
    <property type="match status" value="1"/>
</dbReference>
<accession>U5N8D5</accession>
<keyword evidence="4 9" id="KW-0812">Transmembrane</keyword>
<dbReference type="InterPro" id="IPR036640">
    <property type="entry name" value="ABC1_TM_sf"/>
</dbReference>
<dbReference type="Pfam" id="PF06472">
    <property type="entry name" value="ABC_membrane_2"/>
    <property type="match status" value="1"/>
</dbReference>
<gene>
    <name evidence="12" type="ORF">Cenrod_1737</name>
</gene>
<feature type="transmembrane region" description="Helical" evidence="9">
    <location>
        <begin position="77"/>
        <end position="96"/>
    </location>
</feature>
<feature type="transmembrane region" description="Helical" evidence="9">
    <location>
        <begin position="193"/>
        <end position="216"/>
    </location>
</feature>
<dbReference type="SUPFAM" id="SSF52540">
    <property type="entry name" value="P-loop containing nucleoside triphosphate hydrolases"/>
    <property type="match status" value="1"/>
</dbReference>
<dbReference type="PROSITE" id="PS50893">
    <property type="entry name" value="ABC_TRANSPORTER_2"/>
    <property type="match status" value="1"/>
</dbReference>
<dbReference type="InterPro" id="IPR011527">
    <property type="entry name" value="ABC1_TM_dom"/>
</dbReference>
<keyword evidence="5" id="KW-0547">Nucleotide-binding</keyword>
<keyword evidence="2" id="KW-0813">Transport</keyword>
<dbReference type="Proteomes" id="UP000017184">
    <property type="component" value="Chromosome"/>
</dbReference>
<name>U5N8D5_9BURK</name>
<dbReference type="InterPro" id="IPR027417">
    <property type="entry name" value="P-loop_NTPase"/>
</dbReference>
<dbReference type="GO" id="GO:0140359">
    <property type="term" value="F:ABC-type transporter activity"/>
    <property type="evidence" value="ECO:0007669"/>
    <property type="project" value="InterPro"/>
</dbReference>
<evidence type="ECO:0000256" key="9">
    <source>
        <dbReference type="SAM" id="Phobius"/>
    </source>
</evidence>
<dbReference type="PROSITE" id="PS50929">
    <property type="entry name" value="ABC_TM1F"/>
    <property type="match status" value="1"/>
</dbReference>
<evidence type="ECO:0000259" key="11">
    <source>
        <dbReference type="PROSITE" id="PS50929"/>
    </source>
</evidence>
<reference evidence="12 13" key="1">
    <citation type="journal article" date="2013" name="Genome Biol.">
        <title>Genomic analysis reveals key aspects of prokaryotic symbiosis in the phototrophic consortium "Chlorochromatium aggregatum".</title>
        <authorList>
            <person name="Liu Z."/>
            <person name="Muller J."/>
            <person name="Li T."/>
            <person name="Alvey R.M."/>
            <person name="Vogl K."/>
            <person name="Frigaard N.U."/>
            <person name="Rockwell N.C."/>
            <person name="Boyd E.S."/>
            <person name="Tomsho L.P."/>
            <person name="Schuster S.C."/>
            <person name="Henke P."/>
            <person name="Rohde M."/>
            <person name="Overmann J."/>
            <person name="Bryant D.A."/>
        </authorList>
    </citation>
    <scope>NUCLEOTIDE SEQUENCE [LARGE SCALE GENOMIC DNA]</scope>
    <source>
        <strain evidence="12">CR</strain>
    </source>
</reference>
<evidence type="ECO:0000256" key="6">
    <source>
        <dbReference type="ARBA" id="ARBA00022840"/>
    </source>
</evidence>
<dbReference type="GO" id="GO:0005524">
    <property type="term" value="F:ATP binding"/>
    <property type="evidence" value="ECO:0007669"/>
    <property type="project" value="UniProtKB-KW"/>
</dbReference>
<keyword evidence="13" id="KW-1185">Reference proteome</keyword>
<evidence type="ECO:0000256" key="4">
    <source>
        <dbReference type="ARBA" id="ARBA00022692"/>
    </source>
</evidence>
<comment type="subcellular location">
    <subcellularLocation>
        <location evidence="1">Cell membrane</location>
        <topology evidence="1">Multi-pass membrane protein</topology>
    </subcellularLocation>
</comment>
<dbReference type="HOGENOM" id="CLU_007587_6_1_4"/>
<dbReference type="SMART" id="SM00382">
    <property type="entry name" value="AAA"/>
    <property type="match status" value="1"/>
</dbReference>
<keyword evidence="3" id="KW-1003">Cell membrane</keyword>
<evidence type="ECO:0000256" key="2">
    <source>
        <dbReference type="ARBA" id="ARBA00022448"/>
    </source>
</evidence>
<feature type="transmembrane region" description="Helical" evidence="9">
    <location>
        <begin position="33"/>
        <end position="54"/>
    </location>
</feature>
<keyword evidence="8 9" id="KW-0472">Membrane</keyword>
<evidence type="ECO:0000313" key="13">
    <source>
        <dbReference type="Proteomes" id="UP000017184"/>
    </source>
</evidence>
<dbReference type="InterPro" id="IPR003439">
    <property type="entry name" value="ABC_transporter-like_ATP-bd"/>
</dbReference>
<dbReference type="KEGG" id="cbx:Cenrod_1737"/>
<dbReference type="InterPro" id="IPR003593">
    <property type="entry name" value="AAA+_ATPase"/>
</dbReference>
<dbReference type="InterPro" id="IPR050835">
    <property type="entry name" value="ABC_transporter_sub-D"/>
</dbReference>
<protein>
    <submittedName>
        <fullName evidence="12">ATP-binding domain protein</fullName>
    </submittedName>
</protein>
<dbReference type="PANTHER" id="PTHR11384">
    <property type="entry name" value="ATP-BINDING CASSETTE, SUB-FAMILY D MEMBER"/>
    <property type="match status" value="1"/>
</dbReference>
<dbReference type="SUPFAM" id="SSF90123">
    <property type="entry name" value="ABC transporter transmembrane region"/>
    <property type="match status" value="1"/>
</dbReference>
<dbReference type="Gene3D" id="1.20.1560.10">
    <property type="entry name" value="ABC transporter type 1, transmembrane domain"/>
    <property type="match status" value="1"/>
</dbReference>